<protein>
    <submittedName>
        <fullName evidence="2">Oidioi.mRNA.OKI2018_I69.chr2.g6460.t1.cds</fullName>
    </submittedName>
</protein>
<dbReference type="Proteomes" id="UP001158576">
    <property type="component" value="Chromosome 2"/>
</dbReference>
<feature type="compositionally biased region" description="Low complexity" evidence="1">
    <location>
        <begin position="90"/>
        <end position="100"/>
    </location>
</feature>
<sequence length="271" mass="30087">MLSSIASAAETTNQYLQTSLKVPSEATREYFPDETSQSNYFTTTTELFFSTQATDTTTFLETQNDIKTTPYSIISQSTPDPTAESTSQATTPSTNSIPTTSAGVAYSTIAPTTTTDGFTTVVDNSLKPGKYFIESEAGKILSRIVWYTSLGEKNCVGHSEGKKEAYVVEKDADGFYIIKTENNSIMKNPIEYWKIVEMWSSGNNYVILEKSDHTKWMVDEVEDMDGFFYIRNSKPAYGEDDVVAITNNSPIALRLYSSVGSVNRVKFIPYS</sequence>
<gene>
    <name evidence="2" type="ORF">OKIOD_LOCUS15225</name>
</gene>
<evidence type="ECO:0000256" key="1">
    <source>
        <dbReference type="SAM" id="MobiDB-lite"/>
    </source>
</evidence>
<feature type="region of interest" description="Disordered" evidence="1">
    <location>
        <begin position="70"/>
        <end position="100"/>
    </location>
</feature>
<dbReference type="EMBL" id="OU015567">
    <property type="protein sequence ID" value="CAG5112218.1"/>
    <property type="molecule type" value="Genomic_DNA"/>
</dbReference>
<keyword evidence="3" id="KW-1185">Reference proteome</keyword>
<reference evidence="2 3" key="1">
    <citation type="submission" date="2021-04" db="EMBL/GenBank/DDBJ databases">
        <authorList>
            <person name="Bliznina A."/>
        </authorList>
    </citation>
    <scope>NUCLEOTIDE SEQUENCE [LARGE SCALE GENOMIC DNA]</scope>
</reference>
<accession>A0ABN7T361</accession>
<evidence type="ECO:0000313" key="2">
    <source>
        <dbReference type="EMBL" id="CAG5112218.1"/>
    </source>
</evidence>
<name>A0ABN7T361_OIKDI</name>
<proteinExistence type="predicted"/>
<organism evidence="2 3">
    <name type="scientific">Oikopleura dioica</name>
    <name type="common">Tunicate</name>
    <dbReference type="NCBI Taxonomy" id="34765"/>
    <lineage>
        <taxon>Eukaryota</taxon>
        <taxon>Metazoa</taxon>
        <taxon>Chordata</taxon>
        <taxon>Tunicata</taxon>
        <taxon>Appendicularia</taxon>
        <taxon>Copelata</taxon>
        <taxon>Oikopleuridae</taxon>
        <taxon>Oikopleura</taxon>
    </lineage>
</organism>
<evidence type="ECO:0000313" key="3">
    <source>
        <dbReference type="Proteomes" id="UP001158576"/>
    </source>
</evidence>
<feature type="compositionally biased region" description="Polar residues" evidence="1">
    <location>
        <begin position="70"/>
        <end position="89"/>
    </location>
</feature>